<gene>
    <name evidence="3" type="ORF">SAMN05443668_104101</name>
</gene>
<dbReference type="EMBL" id="FRCS01000004">
    <property type="protein sequence ID" value="SHN24876.1"/>
    <property type="molecule type" value="Genomic_DNA"/>
</dbReference>
<reference evidence="3 4" key="1">
    <citation type="submission" date="2016-11" db="EMBL/GenBank/DDBJ databases">
        <authorList>
            <person name="Jaros S."/>
            <person name="Januszkiewicz K."/>
            <person name="Wedrychowicz H."/>
        </authorList>
    </citation>
    <scope>NUCLEOTIDE SEQUENCE [LARGE SCALE GENOMIC DNA]</scope>
    <source>
        <strain evidence="3 4">DSM 46144</strain>
    </source>
</reference>
<evidence type="ECO:0000259" key="2">
    <source>
        <dbReference type="Pfam" id="PF23636"/>
    </source>
</evidence>
<dbReference type="InterPro" id="IPR055568">
    <property type="entry name" value="DUF7144"/>
</dbReference>
<keyword evidence="1" id="KW-1133">Transmembrane helix</keyword>
<dbReference type="OrthoDB" id="4482242at2"/>
<proteinExistence type="predicted"/>
<accession>A0A1M7Q3X6</accession>
<protein>
    <recommendedName>
        <fullName evidence="2">DUF7144 domain-containing protein</fullName>
    </recommendedName>
</protein>
<organism evidence="3 4">
    <name type="scientific">Cryptosporangium aurantiacum</name>
    <dbReference type="NCBI Taxonomy" id="134849"/>
    <lineage>
        <taxon>Bacteria</taxon>
        <taxon>Bacillati</taxon>
        <taxon>Actinomycetota</taxon>
        <taxon>Actinomycetes</taxon>
        <taxon>Cryptosporangiales</taxon>
        <taxon>Cryptosporangiaceae</taxon>
        <taxon>Cryptosporangium</taxon>
    </lineage>
</organism>
<dbReference type="AlphaFoldDB" id="A0A1M7Q3X6"/>
<evidence type="ECO:0000313" key="3">
    <source>
        <dbReference type="EMBL" id="SHN24876.1"/>
    </source>
</evidence>
<feature type="transmembrane region" description="Helical" evidence="1">
    <location>
        <begin position="12"/>
        <end position="36"/>
    </location>
</feature>
<keyword evidence="1" id="KW-0812">Transmembrane</keyword>
<keyword evidence="1" id="KW-0472">Membrane</keyword>
<keyword evidence="4" id="KW-1185">Reference proteome</keyword>
<feature type="transmembrane region" description="Helical" evidence="1">
    <location>
        <begin position="56"/>
        <end position="75"/>
    </location>
</feature>
<sequence>MAIASRSAWTGWIVFAGAMLIVVGVINAFQGFIALIWDERVVVTSANLVVVDLTGWAWTILLFGLLLLAVGAALLQGQTWARVTAIILVGLHAVVQIAWLGAYPVWSLLMIGLDTVILFALTAKWSEALGELRPDAAPRRAGSDTVTVD</sequence>
<feature type="transmembrane region" description="Helical" evidence="1">
    <location>
        <begin position="80"/>
        <end position="99"/>
    </location>
</feature>
<evidence type="ECO:0000256" key="1">
    <source>
        <dbReference type="SAM" id="Phobius"/>
    </source>
</evidence>
<evidence type="ECO:0000313" key="4">
    <source>
        <dbReference type="Proteomes" id="UP000184440"/>
    </source>
</evidence>
<name>A0A1M7Q3X6_9ACTN</name>
<dbReference type="STRING" id="134849.SAMN05443668_104101"/>
<dbReference type="RefSeq" id="WP_073257538.1">
    <property type="nucleotide sequence ID" value="NZ_FRCS01000004.1"/>
</dbReference>
<dbReference type="Pfam" id="PF23636">
    <property type="entry name" value="DUF7144"/>
    <property type="match status" value="1"/>
</dbReference>
<dbReference type="Proteomes" id="UP000184440">
    <property type="component" value="Unassembled WGS sequence"/>
</dbReference>
<feature type="domain" description="DUF7144" evidence="2">
    <location>
        <begin position="12"/>
        <end position="125"/>
    </location>
</feature>